<dbReference type="Gene3D" id="1.10.10.10">
    <property type="entry name" value="Winged helix-like DNA-binding domain superfamily/Winged helix DNA-binding domain"/>
    <property type="match status" value="1"/>
</dbReference>
<dbReference type="Gene3D" id="3.30.1360.40">
    <property type="match status" value="1"/>
</dbReference>
<accession>A0ABR8P7M4</accession>
<organism evidence="10 11">
    <name type="scientific">Limosilactobacillus walteri</name>
    <dbReference type="NCBI Taxonomy" id="2268022"/>
    <lineage>
        <taxon>Bacteria</taxon>
        <taxon>Bacillati</taxon>
        <taxon>Bacillota</taxon>
        <taxon>Bacilli</taxon>
        <taxon>Lactobacillales</taxon>
        <taxon>Lactobacillaceae</taxon>
        <taxon>Limosilactobacillus</taxon>
    </lineage>
</organism>
<feature type="domain" description="Arginine repressor DNA-binding" evidence="8">
    <location>
        <begin position="1"/>
        <end position="68"/>
    </location>
</feature>
<keyword evidence="7" id="KW-0028">Amino-acid biosynthesis</keyword>
<dbReference type="InterPro" id="IPR036388">
    <property type="entry name" value="WH-like_DNA-bd_sf"/>
</dbReference>
<proteinExistence type="inferred from homology"/>
<dbReference type="InterPro" id="IPR036390">
    <property type="entry name" value="WH_DNA-bd_sf"/>
</dbReference>
<comment type="caution">
    <text evidence="10">The sequence shown here is derived from an EMBL/GenBank/DDBJ whole genome shotgun (WGS) entry which is preliminary data.</text>
</comment>
<keyword evidence="4 7" id="KW-0805">Transcription regulation</keyword>
<keyword evidence="11" id="KW-1185">Reference proteome</keyword>
<feature type="domain" description="Arginine repressor C-terminal" evidence="9">
    <location>
        <begin position="81"/>
        <end position="146"/>
    </location>
</feature>
<name>A0ABR8P7M4_9LACO</name>
<keyword evidence="7" id="KW-0055">Arginine biosynthesis</keyword>
<dbReference type="Pfam" id="PF01316">
    <property type="entry name" value="Arg_repressor"/>
    <property type="match status" value="1"/>
</dbReference>
<comment type="subcellular location">
    <subcellularLocation>
        <location evidence="1 7">Cytoplasm</location>
    </subcellularLocation>
</comment>
<dbReference type="InterPro" id="IPR036251">
    <property type="entry name" value="Arg_repress_C_sf"/>
</dbReference>
<gene>
    <name evidence="7" type="primary">argR</name>
    <name evidence="10" type="ORF">DTK66_06040</name>
</gene>
<dbReference type="HAMAP" id="MF_00173">
    <property type="entry name" value="Arg_repressor"/>
    <property type="match status" value="1"/>
</dbReference>
<evidence type="ECO:0000259" key="9">
    <source>
        <dbReference type="Pfam" id="PF02863"/>
    </source>
</evidence>
<protein>
    <recommendedName>
        <fullName evidence="7">Arginine repressor</fullName>
    </recommendedName>
</protein>
<evidence type="ECO:0000313" key="11">
    <source>
        <dbReference type="Proteomes" id="UP000704341"/>
    </source>
</evidence>
<dbReference type="PANTHER" id="PTHR34471:SF1">
    <property type="entry name" value="ARGININE REPRESSOR"/>
    <property type="match status" value="1"/>
</dbReference>
<dbReference type="InterPro" id="IPR020899">
    <property type="entry name" value="Arg_repress_C"/>
</dbReference>
<evidence type="ECO:0000256" key="1">
    <source>
        <dbReference type="ARBA" id="ARBA00004496"/>
    </source>
</evidence>
<evidence type="ECO:0000256" key="2">
    <source>
        <dbReference type="ARBA" id="ARBA00008316"/>
    </source>
</evidence>
<evidence type="ECO:0000256" key="5">
    <source>
        <dbReference type="ARBA" id="ARBA00023125"/>
    </source>
</evidence>
<comment type="function">
    <text evidence="7">Regulates arginine biosynthesis genes.</text>
</comment>
<comment type="pathway">
    <text evidence="7">Amino-acid biosynthesis; L-arginine biosynthesis [regulation].</text>
</comment>
<dbReference type="RefSeq" id="WP_153930075.1">
    <property type="nucleotide sequence ID" value="NZ_QORN01000020.1"/>
</dbReference>
<dbReference type="Pfam" id="PF02863">
    <property type="entry name" value="Arg_repressor_C"/>
    <property type="match status" value="1"/>
</dbReference>
<sequence>MKKAERQQKIREIITSESIERQEDLVERLRELGLTVTQATISRDIKDMQLIKVPADDGGYRYGIPAYHRQGHESQLAATLHDSLEQLKRNNCFLALTVHPGNGPVVATLIRKMDFPTVFTTIGDDGNVLVVCVSADAAVKLEEKLNAMLD</sequence>
<dbReference type="SUPFAM" id="SSF55252">
    <property type="entry name" value="C-terminal domain of arginine repressor"/>
    <property type="match status" value="1"/>
</dbReference>
<comment type="similarity">
    <text evidence="2 7">Belongs to the ArgR family.</text>
</comment>
<evidence type="ECO:0000256" key="4">
    <source>
        <dbReference type="ARBA" id="ARBA00023015"/>
    </source>
</evidence>
<dbReference type="PANTHER" id="PTHR34471">
    <property type="entry name" value="ARGININE REPRESSOR"/>
    <property type="match status" value="1"/>
</dbReference>
<reference evidence="10 11" key="1">
    <citation type="submission" date="2018-07" db="EMBL/GenBank/DDBJ databases">
        <title>Phylogenomic Insights into understanding Host Adaptation of Lactobacillus reuteri by a novel species, Lactobacillus spp. M31.</title>
        <authorList>
            <person name="Sharma S."/>
            <person name="Patil P."/>
            <person name="Korpole S."/>
            <person name="Patil P.B."/>
        </authorList>
    </citation>
    <scope>NUCLEOTIDE SEQUENCE [LARGE SCALE GENOMIC DNA]</scope>
    <source>
        <strain evidence="10 11">M31</strain>
    </source>
</reference>
<dbReference type="Proteomes" id="UP000704341">
    <property type="component" value="Unassembled WGS sequence"/>
</dbReference>
<keyword evidence="3 7" id="KW-0963">Cytoplasm</keyword>
<evidence type="ECO:0000256" key="7">
    <source>
        <dbReference type="HAMAP-Rule" id="MF_00173"/>
    </source>
</evidence>
<keyword evidence="6 7" id="KW-0804">Transcription</keyword>
<dbReference type="PRINTS" id="PR01467">
    <property type="entry name" value="ARGREPRESSOR"/>
</dbReference>
<evidence type="ECO:0000313" key="10">
    <source>
        <dbReference type="EMBL" id="MBD5806674.1"/>
    </source>
</evidence>
<dbReference type="InterPro" id="IPR020900">
    <property type="entry name" value="Arg_repress_DNA-bd"/>
</dbReference>
<keyword evidence="7" id="KW-0678">Repressor</keyword>
<evidence type="ECO:0000256" key="6">
    <source>
        <dbReference type="ARBA" id="ARBA00023163"/>
    </source>
</evidence>
<dbReference type="SUPFAM" id="SSF46785">
    <property type="entry name" value="Winged helix' DNA-binding domain"/>
    <property type="match status" value="1"/>
</dbReference>
<evidence type="ECO:0000256" key="3">
    <source>
        <dbReference type="ARBA" id="ARBA00022490"/>
    </source>
</evidence>
<keyword evidence="5 7" id="KW-0238">DNA-binding</keyword>
<evidence type="ECO:0000259" key="8">
    <source>
        <dbReference type="Pfam" id="PF01316"/>
    </source>
</evidence>
<dbReference type="InterPro" id="IPR001669">
    <property type="entry name" value="Arg_repress"/>
</dbReference>
<dbReference type="EMBL" id="QORN01000020">
    <property type="protein sequence ID" value="MBD5806674.1"/>
    <property type="molecule type" value="Genomic_DNA"/>
</dbReference>